<keyword evidence="7" id="KW-0645">Protease</keyword>
<feature type="transmembrane region" description="Helical" evidence="5">
    <location>
        <begin position="89"/>
        <end position="115"/>
    </location>
</feature>
<dbReference type="InterPro" id="IPR022764">
    <property type="entry name" value="Peptidase_S54_rhomboid_dom"/>
</dbReference>
<evidence type="ECO:0000313" key="8">
    <source>
        <dbReference type="Proteomes" id="UP000036367"/>
    </source>
</evidence>
<dbReference type="STRING" id="595434.RISK_001984"/>
<dbReference type="AlphaFoldDB" id="A0A0J1BI39"/>
<evidence type="ECO:0000313" key="7">
    <source>
        <dbReference type="EMBL" id="KLU06133.1"/>
    </source>
</evidence>
<dbReference type="OrthoDB" id="9813074at2"/>
<dbReference type="Pfam" id="PF01694">
    <property type="entry name" value="Rhomboid"/>
    <property type="match status" value="1"/>
</dbReference>
<feature type="domain" description="Peptidase S54 rhomboid" evidence="6">
    <location>
        <begin position="90"/>
        <end position="243"/>
    </location>
</feature>
<evidence type="ECO:0000256" key="2">
    <source>
        <dbReference type="ARBA" id="ARBA00022692"/>
    </source>
</evidence>
<dbReference type="PANTHER" id="PTHR43731">
    <property type="entry name" value="RHOMBOID PROTEASE"/>
    <property type="match status" value="1"/>
</dbReference>
<evidence type="ECO:0000259" key="6">
    <source>
        <dbReference type="Pfam" id="PF01694"/>
    </source>
</evidence>
<dbReference type="GO" id="GO:0006508">
    <property type="term" value="P:proteolysis"/>
    <property type="evidence" value="ECO:0007669"/>
    <property type="project" value="UniProtKB-KW"/>
</dbReference>
<evidence type="ECO:0000256" key="1">
    <source>
        <dbReference type="ARBA" id="ARBA00004141"/>
    </source>
</evidence>
<dbReference type="InterPro" id="IPR050925">
    <property type="entry name" value="Rhomboid_protease_S54"/>
</dbReference>
<evidence type="ECO:0000256" key="3">
    <source>
        <dbReference type="ARBA" id="ARBA00022989"/>
    </source>
</evidence>
<proteinExistence type="predicted"/>
<keyword evidence="7" id="KW-0378">Hydrolase</keyword>
<dbReference type="PATRIC" id="fig|595434.4.peg.1903"/>
<dbReference type="GO" id="GO:0004252">
    <property type="term" value="F:serine-type endopeptidase activity"/>
    <property type="evidence" value="ECO:0007669"/>
    <property type="project" value="InterPro"/>
</dbReference>
<comment type="subcellular location">
    <subcellularLocation>
        <location evidence="1">Membrane</location>
        <topology evidence="1">Multi-pass membrane protein</topology>
    </subcellularLocation>
</comment>
<keyword evidence="3 5" id="KW-1133">Transmembrane helix</keyword>
<dbReference type="Gene3D" id="1.20.1540.10">
    <property type="entry name" value="Rhomboid-like"/>
    <property type="match status" value="1"/>
</dbReference>
<keyword evidence="2 5" id="KW-0812">Transmembrane</keyword>
<dbReference type="InterPro" id="IPR035952">
    <property type="entry name" value="Rhomboid-like_sf"/>
</dbReference>
<evidence type="ECO:0000256" key="5">
    <source>
        <dbReference type="SAM" id="Phobius"/>
    </source>
</evidence>
<evidence type="ECO:0000256" key="4">
    <source>
        <dbReference type="ARBA" id="ARBA00023136"/>
    </source>
</evidence>
<dbReference type="RefSeq" id="WP_047813750.1">
    <property type="nucleotide sequence ID" value="NZ_LECT01000016.1"/>
</dbReference>
<reference evidence="7" key="1">
    <citation type="submission" date="2015-05" db="EMBL/GenBank/DDBJ databases">
        <title>Permanent draft genome of Rhodopirellula islandicus K833.</title>
        <authorList>
            <person name="Kizina J."/>
            <person name="Richter M."/>
            <person name="Glockner F.O."/>
            <person name="Harder J."/>
        </authorList>
    </citation>
    <scope>NUCLEOTIDE SEQUENCE [LARGE SCALE GENOMIC DNA]</scope>
    <source>
        <strain evidence="7">K833</strain>
    </source>
</reference>
<comment type="caution">
    <text evidence="7">The sequence shown here is derived from an EMBL/GenBank/DDBJ whole genome shotgun (WGS) entry which is preliminary data.</text>
</comment>
<sequence>MIPIRDDIPSRTTPVVNYLVIALCAFAFLAQQASSDQSEAIISGFSMVPLRITDPDTTPVMQQRVAVQTPRGVEVMEVRQEIGPAAVPVWATLITCMFLHGGWMHFLGNMWFLYIFGDNVEDRLGHLGYVLLYLGTGVFAGLAHLLSDPGSPVPTLGASGAIAGVMGAYAFLYPHARVVAVLPLMFVFPTFVLPGPVFLGIWFVIQLVNSLGSLTGGEAGGVAWWAHAGGFIAGAVAALLIGRSPLGHEAVQERRF</sequence>
<dbReference type="SUPFAM" id="SSF144091">
    <property type="entry name" value="Rhomboid-like"/>
    <property type="match status" value="1"/>
</dbReference>
<name>A0A0J1BI39_RHOIS</name>
<keyword evidence="8" id="KW-1185">Reference proteome</keyword>
<feature type="transmembrane region" description="Helical" evidence="5">
    <location>
        <begin position="153"/>
        <end position="172"/>
    </location>
</feature>
<feature type="transmembrane region" description="Helical" evidence="5">
    <location>
        <begin position="127"/>
        <end position="147"/>
    </location>
</feature>
<dbReference type="PANTHER" id="PTHR43731:SF26">
    <property type="entry name" value="RHOMBOID-LIKE PROTEIN 10, CHLOROPLASTIC"/>
    <property type="match status" value="1"/>
</dbReference>
<dbReference type="Proteomes" id="UP000036367">
    <property type="component" value="Unassembled WGS sequence"/>
</dbReference>
<organism evidence="7 8">
    <name type="scientific">Rhodopirellula islandica</name>
    <dbReference type="NCBI Taxonomy" id="595434"/>
    <lineage>
        <taxon>Bacteria</taxon>
        <taxon>Pseudomonadati</taxon>
        <taxon>Planctomycetota</taxon>
        <taxon>Planctomycetia</taxon>
        <taxon>Pirellulales</taxon>
        <taxon>Pirellulaceae</taxon>
        <taxon>Rhodopirellula</taxon>
    </lineage>
</organism>
<gene>
    <name evidence="7" type="ORF">RISK_001984</name>
</gene>
<keyword evidence="4 5" id="KW-0472">Membrane</keyword>
<protein>
    <submittedName>
        <fullName evidence="7">Rhomboid family serine protease</fullName>
    </submittedName>
</protein>
<feature type="transmembrane region" description="Helical" evidence="5">
    <location>
        <begin position="179"/>
        <end position="205"/>
    </location>
</feature>
<dbReference type="EMBL" id="LECT01000016">
    <property type="protein sequence ID" value="KLU06133.1"/>
    <property type="molecule type" value="Genomic_DNA"/>
</dbReference>
<dbReference type="GO" id="GO:0016020">
    <property type="term" value="C:membrane"/>
    <property type="evidence" value="ECO:0007669"/>
    <property type="project" value="UniProtKB-SubCell"/>
</dbReference>
<accession>A0A0J1BI39</accession>
<feature type="transmembrane region" description="Helical" evidence="5">
    <location>
        <begin position="225"/>
        <end position="246"/>
    </location>
</feature>